<sequence>MEGSGFLTFQDSLSSTWSNKNNNASHDQEVDLSLRLGLRKENQEDPFQGVIPQNFNNNVNIPTFHQQVGSVGKYSPSPDWQLKRIPDLDLTKPIQPIGTVYFACFPVGLGLRSDQGMGNGGILLQNAGGHERNIDFSKSFNHRPWPLPVLNMVSNNWSIMSGNSMQQQQQKICKKCEKTQTPLWRKGPDGPKTLCNGCGLRYAREIRRR</sequence>
<dbReference type="Proteomes" id="UP000828048">
    <property type="component" value="Chromosome 6"/>
</dbReference>
<gene>
    <name evidence="1" type="ORF">Vadar_020025</name>
</gene>
<keyword evidence="2" id="KW-1185">Reference proteome</keyword>
<reference evidence="1 2" key="1">
    <citation type="journal article" date="2021" name="Hortic Res">
        <title>High-quality reference genome and annotation aids understanding of berry development for evergreen blueberry (Vaccinium darrowii).</title>
        <authorList>
            <person name="Yu J."/>
            <person name="Hulse-Kemp A.M."/>
            <person name="Babiker E."/>
            <person name="Staton M."/>
        </authorList>
    </citation>
    <scope>NUCLEOTIDE SEQUENCE [LARGE SCALE GENOMIC DNA]</scope>
    <source>
        <strain evidence="2">cv. NJ 8807/NJ 8810</strain>
        <tissue evidence="1">Young leaf</tissue>
    </source>
</reference>
<comment type="caution">
    <text evidence="1">The sequence shown here is derived from an EMBL/GenBank/DDBJ whole genome shotgun (WGS) entry which is preliminary data.</text>
</comment>
<evidence type="ECO:0000313" key="2">
    <source>
        <dbReference type="Proteomes" id="UP000828048"/>
    </source>
</evidence>
<dbReference type="EMBL" id="CM037156">
    <property type="protein sequence ID" value="KAH7837951.1"/>
    <property type="molecule type" value="Genomic_DNA"/>
</dbReference>
<name>A0ACB7XB29_9ERIC</name>
<protein>
    <submittedName>
        <fullName evidence="1">Uncharacterized protein</fullName>
    </submittedName>
</protein>
<evidence type="ECO:0000313" key="1">
    <source>
        <dbReference type="EMBL" id="KAH7837951.1"/>
    </source>
</evidence>
<organism evidence="1 2">
    <name type="scientific">Vaccinium darrowii</name>
    <dbReference type="NCBI Taxonomy" id="229202"/>
    <lineage>
        <taxon>Eukaryota</taxon>
        <taxon>Viridiplantae</taxon>
        <taxon>Streptophyta</taxon>
        <taxon>Embryophyta</taxon>
        <taxon>Tracheophyta</taxon>
        <taxon>Spermatophyta</taxon>
        <taxon>Magnoliopsida</taxon>
        <taxon>eudicotyledons</taxon>
        <taxon>Gunneridae</taxon>
        <taxon>Pentapetalae</taxon>
        <taxon>asterids</taxon>
        <taxon>Ericales</taxon>
        <taxon>Ericaceae</taxon>
        <taxon>Vaccinioideae</taxon>
        <taxon>Vaccinieae</taxon>
        <taxon>Vaccinium</taxon>
    </lineage>
</organism>
<accession>A0ACB7XB29</accession>
<proteinExistence type="predicted"/>